<dbReference type="PANTHER" id="PTHR21109:SF0">
    <property type="entry name" value="SMALL RIBOSOMAL SUBUNIT PROTEIN BS21M"/>
    <property type="match status" value="1"/>
</dbReference>
<dbReference type="Pfam" id="PF01165">
    <property type="entry name" value="Ribosomal_S21"/>
    <property type="match status" value="1"/>
</dbReference>
<dbReference type="PANTHER" id="PTHR21109">
    <property type="entry name" value="MITOCHONDRIAL 28S RIBOSOMAL PROTEIN S21"/>
    <property type="match status" value="1"/>
</dbReference>
<evidence type="ECO:0000256" key="2">
    <source>
        <dbReference type="ARBA" id="ARBA00022980"/>
    </source>
</evidence>
<dbReference type="GO" id="GO:1990904">
    <property type="term" value="C:ribonucleoprotein complex"/>
    <property type="evidence" value="ECO:0007669"/>
    <property type="project" value="UniProtKB-KW"/>
</dbReference>
<dbReference type="Proteomes" id="UP000631114">
    <property type="component" value="Unassembled WGS sequence"/>
</dbReference>
<keyword evidence="2" id="KW-0689">Ribosomal protein</keyword>
<protein>
    <recommendedName>
        <fullName evidence="7">30S ribosomal protein S21, chloroplastic</fullName>
    </recommendedName>
</protein>
<comment type="similarity">
    <text evidence="1">Belongs to the bacterial ribosomal protein bS21 family.</text>
</comment>
<feature type="region of interest" description="Disordered" evidence="4">
    <location>
        <begin position="17"/>
        <end position="37"/>
    </location>
</feature>
<name>A0A835HTK9_9MAGN</name>
<dbReference type="PRINTS" id="PR00976">
    <property type="entry name" value="RIBOSOMALS21"/>
</dbReference>
<proteinExistence type="inferred from homology"/>
<feature type="compositionally biased region" description="Basic and acidic residues" evidence="4">
    <location>
        <begin position="116"/>
        <end position="128"/>
    </location>
</feature>
<evidence type="ECO:0000256" key="3">
    <source>
        <dbReference type="ARBA" id="ARBA00023274"/>
    </source>
</evidence>
<feature type="region of interest" description="Disordered" evidence="4">
    <location>
        <begin position="109"/>
        <end position="168"/>
    </location>
</feature>
<evidence type="ECO:0000256" key="4">
    <source>
        <dbReference type="SAM" id="MobiDB-lite"/>
    </source>
</evidence>
<dbReference type="InterPro" id="IPR038380">
    <property type="entry name" value="Ribosomal_bS21_sf"/>
</dbReference>
<feature type="compositionally biased region" description="Low complexity" evidence="4">
    <location>
        <begin position="19"/>
        <end position="32"/>
    </location>
</feature>
<keyword evidence="3" id="KW-0687">Ribonucleoprotein</keyword>
<dbReference type="EMBL" id="JADFTS010000005">
    <property type="protein sequence ID" value="KAF9606710.1"/>
    <property type="molecule type" value="Genomic_DNA"/>
</dbReference>
<dbReference type="OrthoDB" id="785538at2759"/>
<dbReference type="HAMAP" id="MF_00358">
    <property type="entry name" value="Ribosomal_bS21"/>
    <property type="match status" value="1"/>
</dbReference>
<gene>
    <name evidence="5" type="ORF">IFM89_027754</name>
</gene>
<sequence>MATVTPCTTSFLLFSQTHNSSSSPNFPTTPSPHLRSHSKSLALTSTPIGAASTVEAIVSPSLANANIMFFKSGYNVQIMVDEGEPEEVLLRRFRREVSKAGVIPETKRRRYFENSQEEKKRRTRDAAKKNRKRRWAPRIPTPTAGDPALPKKVEDDDNWEMPEGGLPY</sequence>
<accession>A0A835HTK9</accession>
<dbReference type="Gene3D" id="1.20.5.1150">
    <property type="entry name" value="Ribosomal protein S8"/>
    <property type="match status" value="1"/>
</dbReference>
<evidence type="ECO:0008006" key="7">
    <source>
        <dbReference type="Google" id="ProtNLM"/>
    </source>
</evidence>
<dbReference type="GO" id="GO:0005840">
    <property type="term" value="C:ribosome"/>
    <property type="evidence" value="ECO:0007669"/>
    <property type="project" value="UniProtKB-KW"/>
</dbReference>
<evidence type="ECO:0000256" key="1">
    <source>
        <dbReference type="ARBA" id="ARBA00006640"/>
    </source>
</evidence>
<reference evidence="5 6" key="1">
    <citation type="submission" date="2020-10" db="EMBL/GenBank/DDBJ databases">
        <title>The Coptis chinensis genome and diversification of protoberbering-type alkaloids.</title>
        <authorList>
            <person name="Wang B."/>
            <person name="Shu S."/>
            <person name="Song C."/>
            <person name="Liu Y."/>
        </authorList>
    </citation>
    <scope>NUCLEOTIDE SEQUENCE [LARGE SCALE GENOMIC DNA]</scope>
    <source>
        <strain evidence="5">HL-2020</strain>
        <tissue evidence="5">Leaf</tissue>
    </source>
</reference>
<comment type="caution">
    <text evidence="5">The sequence shown here is derived from an EMBL/GenBank/DDBJ whole genome shotgun (WGS) entry which is preliminary data.</text>
</comment>
<dbReference type="InterPro" id="IPR001911">
    <property type="entry name" value="Ribosomal_bS21"/>
</dbReference>
<dbReference type="GO" id="GO:0006412">
    <property type="term" value="P:translation"/>
    <property type="evidence" value="ECO:0007669"/>
    <property type="project" value="InterPro"/>
</dbReference>
<dbReference type="AlphaFoldDB" id="A0A835HTK9"/>
<keyword evidence="6" id="KW-1185">Reference proteome</keyword>
<dbReference type="NCBIfam" id="TIGR00030">
    <property type="entry name" value="S21p"/>
    <property type="match status" value="1"/>
</dbReference>
<evidence type="ECO:0000313" key="5">
    <source>
        <dbReference type="EMBL" id="KAF9606710.1"/>
    </source>
</evidence>
<organism evidence="5 6">
    <name type="scientific">Coptis chinensis</name>
    <dbReference type="NCBI Taxonomy" id="261450"/>
    <lineage>
        <taxon>Eukaryota</taxon>
        <taxon>Viridiplantae</taxon>
        <taxon>Streptophyta</taxon>
        <taxon>Embryophyta</taxon>
        <taxon>Tracheophyta</taxon>
        <taxon>Spermatophyta</taxon>
        <taxon>Magnoliopsida</taxon>
        <taxon>Ranunculales</taxon>
        <taxon>Ranunculaceae</taxon>
        <taxon>Coptidoideae</taxon>
        <taxon>Coptis</taxon>
    </lineage>
</organism>
<dbReference type="GO" id="GO:0003735">
    <property type="term" value="F:structural constituent of ribosome"/>
    <property type="evidence" value="ECO:0007669"/>
    <property type="project" value="InterPro"/>
</dbReference>
<evidence type="ECO:0000313" key="6">
    <source>
        <dbReference type="Proteomes" id="UP000631114"/>
    </source>
</evidence>